<feature type="domain" description="DUF1308" evidence="2">
    <location>
        <begin position="118"/>
        <end position="170"/>
    </location>
</feature>
<comment type="caution">
    <text evidence="3">The sequence shown here is derived from an EMBL/GenBank/DDBJ whole genome shotgun (WGS) entry which is preliminary data.</text>
</comment>
<name>A0A6B3BNN6_9ACTN</name>
<evidence type="ECO:0000256" key="1">
    <source>
        <dbReference type="SAM" id="MobiDB-lite"/>
    </source>
</evidence>
<evidence type="ECO:0000259" key="2">
    <source>
        <dbReference type="Pfam" id="PF07000"/>
    </source>
</evidence>
<protein>
    <submittedName>
        <fullName evidence="3">DUF1308 domain-containing protein</fullName>
    </submittedName>
</protein>
<accession>A0A6B3BNN6</accession>
<sequence>MTLLQGTPAFGDDADETREQRRPKTQDVVSTPVVEADTPAASLRHLKGYGSPLRPKATWPRPGSATVLLPDVSAKSAKRQAGSLPVRIGRPMSSTGSARSAQAAVPARAKVDVLGHAAALKPSKRVGAEDIQIFGTADAMGIPIFTADAKFVRAAGIQGVSFNAIVHAPASWIGK</sequence>
<dbReference type="InterPro" id="IPR010733">
    <property type="entry name" value="DUF1308"/>
</dbReference>
<organism evidence="3">
    <name type="scientific">Streptomyces sp. SID12501</name>
    <dbReference type="NCBI Taxonomy" id="2706042"/>
    <lineage>
        <taxon>Bacteria</taxon>
        <taxon>Bacillati</taxon>
        <taxon>Actinomycetota</taxon>
        <taxon>Actinomycetes</taxon>
        <taxon>Kitasatosporales</taxon>
        <taxon>Streptomycetaceae</taxon>
        <taxon>Streptomyces</taxon>
    </lineage>
</organism>
<feature type="region of interest" description="Disordered" evidence="1">
    <location>
        <begin position="1"/>
        <end position="62"/>
    </location>
</feature>
<proteinExistence type="predicted"/>
<dbReference type="EMBL" id="JAAGLU010000005">
    <property type="protein sequence ID" value="NEC85653.1"/>
    <property type="molecule type" value="Genomic_DNA"/>
</dbReference>
<gene>
    <name evidence="3" type="ORF">G3I71_07385</name>
</gene>
<dbReference type="Pfam" id="PF07000">
    <property type="entry name" value="DUF1308"/>
    <property type="match status" value="1"/>
</dbReference>
<dbReference type="RefSeq" id="WP_164313101.1">
    <property type="nucleotide sequence ID" value="NZ_JAAGLU010000005.1"/>
</dbReference>
<feature type="region of interest" description="Disordered" evidence="1">
    <location>
        <begin position="78"/>
        <end position="101"/>
    </location>
</feature>
<reference evidence="3" key="1">
    <citation type="submission" date="2020-01" db="EMBL/GenBank/DDBJ databases">
        <title>Insect and environment-associated Actinomycetes.</title>
        <authorList>
            <person name="Currrie C."/>
            <person name="Chevrette M."/>
            <person name="Carlson C."/>
            <person name="Stubbendieck R."/>
            <person name="Wendt-Pienkowski E."/>
        </authorList>
    </citation>
    <scope>NUCLEOTIDE SEQUENCE</scope>
    <source>
        <strain evidence="3">SID12501</strain>
    </source>
</reference>
<evidence type="ECO:0000313" key="3">
    <source>
        <dbReference type="EMBL" id="NEC85653.1"/>
    </source>
</evidence>
<dbReference type="AlphaFoldDB" id="A0A6B3BNN6"/>